<evidence type="ECO:0000313" key="2">
    <source>
        <dbReference type="EMBL" id="MBK0401356.1"/>
    </source>
</evidence>
<dbReference type="Pfam" id="PF00144">
    <property type="entry name" value="Beta-lactamase"/>
    <property type="match status" value="1"/>
</dbReference>
<dbReference type="Gene3D" id="3.40.710.10">
    <property type="entry name" value="DD-peptidase/beta-lactamase superfamily"/>
    <property type="match status" value="1"/>
</dbReference>
<dbReference type="InterPro" id="IPR050789">
    <property type="entry name" value="Diverse_Enzym_Activities"/>
</dbReference>
<name>A0ABS1BWA4_9BACT</name>
<accession>A0ABS1BWA4</accession>
<dbReference type="GO" id="GO:0016787">
    <property type="term" value="F:hydrolase activity"/>
    <property type="evidence" value="ECO:0007669"/>
    <property type="project" value="UniProtKB-KW"/>
</dbReference>
<evidence type="ECO:0000259" key="1">
    <source>
        <dbReference type="Pfam" id="PF00144"/>
    </source>
</evidence>
<sequence length="382" mass="42998">MQRKNKRILTGTIAAVALGAAAIYFSGKTYVYRALYYNFAGIDDNRIFEERLIPAADPQPWPVGSNYNRKPLPGEFNYNLQELETAAFLVICHDSIRQEHYWNGYGPQSKTNSFSVAKSVVSMLVGVALKEGRIKSLDQPVSEFLPEFKNGGKEKITIRHLLAMSSGLDWDESYSNPLSMTTEAYYGQDLKALINRQEVETDPGKTFHYKSGNTQILAMVLEAAAGQKLADYAATRLWQPLGAEQTAEWSLDKENGTEKAYCCLYSNARDFARLGQLYLKNGIWKGDTIIDPAYVQESLTPTGLKDELTGAKGDFYGYHWWLIPNYKNFKAFYARGILGQYIIVIPEKEMVIVRLGEKRGQKKGMHLQDVYDLIDAGLGVCK</sequence>
<gene>
    <name evidence="2" type="ORF">I5M27_00060</name>
</gene>
<dbReference type="PANTHER" id="PTHR43283:SF7">
    <property type="entry name" value="BETA-LACTAMASE-RELATED DOMAIN-CONTAINING PROTEIN"/>
    <property type="match status" value="1"/>
</dbReference>
<dbReference type="SUPFAM" id="SSF56601">
    <property type="entry name" value="beta-lactamase/transpeptidase-like"/>
    <property type="match status" value="1"/>
</dbReference>
<keyword evidence="2" id="KW-0378">Hydrolase</keyword>
<proteinExistence type="predicted"/>
<evidence type="ECO:0000313" key="3">
    <source>
        <dbReference type="Proteomes" id="UP000644147"/>
    </source>
</evidence>
<comment type="caution">
    <text evidence="2">The sequence shown here is derived from an EMBL/GenBank/DDBJ whole genome shotgun (WGS) entry which is preliminary data.</text>
</comment>
<keyword evidence="3" id="KW-1185">Reference proteome</keyword>
<organism evidence="2 3">
    <name type="scientific">Adhaeribacter terrigena</name>
    <dbReference type="NCBI Taxonomy" id="2793070"/>
    <lineage>
        <taxon>Bacteria</taxon>
        <taxon>Pseudomonadati</taxon>
        <taxon>Bacteroidota</taxon>
        <taxon>Cytophagia</taxon>
        <taxon>Cytophagales</taxon>
        <taxon>Hymenobacteraceae</taxon>
        <taxon>Adhaeribacter</taxon>
    </lineage>
</organism>
<dbReference type="EMBL" id="JAEHFX010000001">
    <property type="protein sequence ID" value="MBK0401356.1"/>
    <property type="molecule type" value="Genomic_DNA"/>
</dbReference>
<reference evidence="2 3" key="1">
    <citation type="submission" date="2020-12" db="EMBL/GenBank/DDBJ databases">
        <title>Bacterial novel species Adhaeribacter sp. BT258 isolated from soil.</title>
        <authorList>
            <person name="Jung H.-Y."/>
        </authorList>
    </citation>
    <scope>NUCLEOTIDE SEQUENCE [LARGE SCALE GENOMIC DNA]</scope>
    <source>
        <strain evidence="2 3">BT258</strain>
    </source>
</reference>
<dbReference type="InterPro" id="IPR001466">
    <property type="entry name" value="Beta-lactam-related"/>
</dbReference>
<dbReference type="PANTHER" id="PTHR43283">
    <property type="entry name" value="BETA-LACTAMASE-RELATED"/>
    <property type="match status" value="1"/>
</dbReference>
<dbReference type="InterPro" id="IPR012338">
    <property type="entry name" value="Beta-lactam/transpept-like"/>
</dbReference>
<dbReference type="Proteomes" id="UP000644147">
    <property type="component" value="Unassembled WGS sequence"/>
</dbReference>
<dbReference type="RefSeq" id="WP_200503993.1">
    <property type="nucleotide sequence ID" value="NZ_JAEHFX010000001.1"/>
</dbReference>
<feature type="domain" description="Beta-lactamase-related" evidence="1">
    <location>
        <begin position="83"/>
        <end position="360"/>
    </location>
</feature>
<protein>
    <submittedName>
        <fullName evidence="2">Serine hydrolase</fullName>
    </submittedName>
</protein>